<dbReference type="AlphaFoldDB" id="A0A1X2I6C8"/>
<reference evidence="2 3" key="1">
    <citation type="submission" date="2016-07" db="EMBL/GenBank/DDBJ databases">
        <title>Pervasive Adenine N6-methylation of Active Genes in Fungi.</title>
        <authorList>
            <consortium name="DOE Joint Genome Institute"/>
            <person name="Mondo S.J."/>
            <person name="Dannebaum R.O."/>
            <person name="Kuo R.C."/>
            <person name="Labutti K."/>
            <person name="Haridas S."/>
            <person name="Kuo A."/>
            <person name="Salamov A."/>
            <person name="Ahrendt S.R."/>
            <person name="Lipzen A."/>
            <person name="Sullivan W."/>
            <person name="Andreopoulos W.B."/>
            <person name="Clum A."/>
            <person name="Lindquist E."/>
            <person name="Daum C."/>
            <person name="Ramamoorthy G.K."/>
            <person name="Gryganskyi A."/>
            <person name="Culley D."/>
            <person name="Magnuson J.K."/>
            <person name="James T.Y."/>
            <person name="O'Malley M.A."/>
            <person name="Stajich J.E."/>
            <person name="Spatafora J.W."/>
            <person name="Visel A."/>
            <person name="Grigoriev I.V."/>
        </authorList>
    </citation>
    <scope>NUCLEOTIDE SEQUENCE [LARGE SCALE GENOMIC DNA]</scope>
    <source>
        <strain evidence="2 3">NRRL 1336</strain>
    </source>
</reference>
<proteinExistence type="predicted"/>
<feature type="region of interest" description="Disordered" evidence="1">
    <location>
        <begin position="260"/>
        <end position="281"/>
    </location>
</feature>
<name>A0A1X2I6C8_9FUNG</name>
<dbReference type="EMBL" id="MCGE01000024">
    <property type="protein sequence ID" value="ORZ10406.1"/>
    <property type="molecule type" value="Genomic_DNA"/>
</dbReference>
<feature type="compositionally biased region" description="Polar residues" evidence="1">
    <location>
        <begin position="167"/>
        <end position="182"/>
    </location>
</feature>
<feature type="non-terminal residue" evidence="2">
    <location>
        <position position="281"/>
    </location>
</feature>
<evidence type="ECO:0000313" key="2">
    <source>
        <dbReference type="EMBL" id="ORZ10406.1"/>
    </source>
</evidence>
<accession>A0A1X2I6C8</accession>
<comment type="caution">
    <text evidence="2">The sequence shown here is derived from an EMBL/GenBank/DDBJ whole genome shotgun (WGS) entry which is preliminary data.</text>
</comment>
<feature type="region of interest" description="Disordered" evidence="1">
    <location>
        <begin position="133"/>
        <end position="232"/>
    </location>
</feature>
<feature type="compositionally biased region" description="Pro residues" evidence="1">
    <location>
        <begin position="141"/>
        <end position="153"/>
    </location>
</feature>
<keyword evidence="3" id="KW-1185">Reference proteome</keyword>
<gene>
    <name evidence="2" type="ORF">BCR42DRAFT_422317</name>
</gene>
<evidence type="ECO:0000256" key="1">
    <source>
        <dbReference type="SAM" id="MobiDB-lite"/>
    </source>
</evidence>
<evidence type="ECO:0000313" key="3">
    <source>
        <dbReference type="Proteomes" id="UP000193560"/>
    </source>
</evidence>
<feature type="compositionally biased region" description="Pro residues" evidence="1">
    <location>
        <begin position="272"/>
        <end position="281"/>
    </location>
</feature>
<organism evidence="2 3">
    <name type="scientific">Absidia repens</name>
    <dbReference type="NCBI Taxonomy" id="90262"/>
    <lineage>
        <taxon>Eukaryota</taxon>
        <taxon>Fungi</taxon>
        <taxon>Fungi incertae sedis</taxon>
        <taxon>Mucoromycota</taxon>
        <taxon>Mucoromycotina</taxon>
        <taxon>Mucoromycetes</taxon>
        <taxon>Mucorales</taxon>
        <taxon>Cunninghamellaceae</taxon>
        <taxon>Absidia</taxon>
    </lineage>
</organism>
<feature type="compositionally biased region" description="Pro residues" evidence="1">
    <location>
        <begin position="68"/>
        <end position="77"/>
    </location>
</feature>
<sequence length="281" mass="29870">MLRLSSILQLQSVWDTIPSQSSPTSSPATLSRSDSVQAQSTTLTSAISLVLEGNLFSTSTSSITSLPERPPSPPTPSVSPSSSVQADDSQLPAPVISVFHDVDQIHPLATNTTDHLLEPPQKNTIKISHISANNNDTTALPSPPPPPPPPVPSKDPSHRFNVIPSKPSKTANKISDNVQPTAEKTKKKEKRSSKYGIFGSRSFAAAPPTPPPTSSMMPSPSPSPPPNQVIDGANKTLRRETSKFNLRRKSLSKKVKRAISSIKLNGTGDTTLPPPLPPTLS</sequence>
<feature type="region of interest" description="Disordered" evidence="1">
    <location>
        <begin position="60"/>
        <end position="89"/>
    </location>
</feature>
<dbReference type="Proteomes" id="UP000193560">
    <property type="component" value="Unassembled WGS sequence"/>
</dbReference>
<feature type="compositionally biased region" description="Pro residues" evidence="1">
    <location>
        <begin position="207"/>
        <end position="227"/>
    </location>
</feature>
<protein>
    <submittedName>
        <fullName evidence="2">Uncharacterized protein</fullName>
    </submittedName>
</protein>